<feature type="domain" description="SH3" evidence="4">
    <location>
        <begin position="3"/>
        <end position="62"/>
    </location>
</feature>
<dbReference type="Pfam" id="PF00018">
    <property type="entry name" value="SH3_1"/>
    <property type="match status" value="1"/>
</dbReference>
<evidence type="ECO:0000259" key="4">
    <source>
        <dbReference type="PROSITE" id="PS50002"/>
    </source>
</evidence>
<feature type="domain" description="SH3" evidence="4">
    <location>
        <begin position="285"/>
        <end position="344"/>
    </location>
</feature>
<reference evidence="5 6" key="1">
    <citation type="submission" date="2014-04" db="EMBL/GenBank/DDBJ databases">
        <title>Genome evolution of avian class.</title>
        <authorList>
            <person name="Zhang G."/>
            <person name="Li C."/>
        </authorList>
    </citation>
    <scope>NUCLEOTIDE SEQUENCE [LARGE SCALE GENOMIC DNA]</scope>
    <source>
        <strain evidence="5">BGI_N311</strain>
    </source>
</reference>
<dbReference type="SUPFAM" id="SSF54277">
    <property type="entry name" value="CAD &amp; PB1 domains"/>
    <property type="match status" value="1"/>
</dbReference>
<evidence type="ECO:0000313" key="5">
    <source>
        <dbReference type="EMBL" id="KFP92100.1"/>
    </source>
</evidence>
<dbReference type="Proteomes" id="UP000054244">
    <property type="component" value="Unassembled WGS sequence"/>
</dbReference>
<dbReference type="Gene3D" id="3.10.20.90">
    <property type="entry name" value="Phosphatidylinositol 3-kinase Catalytic Subunit, Chain A, domain 1"/>
    <property type="match status" value="1"/>
</dbReference>
<dbReference type="PROSITE" id="PS50002">
    <property type="entry name" value="SH3"/>
    <property type="match status" value="2"/>
</dbReference>
<dbReference type="GO" id="GO:0016176">
    <property type="term" value="F:superoxide-generating NADPH oxidase activator activity"/>
    <property type="evidence" value="ECO:0007669"/>
    <property type="project" value="TreeGrafter"/>
</dbReference>
<dbReference type="GO" id="GO:0042554">
    <property type="term" value="P:superoxide anion generation"/>
    <property type="evidence" value="ECO:0007669"/>
    <property type="project" value="TreeGrafter"/>
</dbReference>
<dbReference type="InterPro" id="IPR001452">
    <property type="entry name" value="SH3_domain"/>
</dbReference>
<dbReference type="AlphaFoldDB" id="A0A091PKS7"/>
<dbReference type="InterPro" id="IPR000270">
    <property type="entry name" value="PB1_dom"/>
</dbReference>
<dbReference type="Gene3D" id="2.30.30.40">
    <property type="entry name" value="SH3 Domains"/>
    <property type="match status" value="2"/>
</dbReference>
<feature type="non-terminal residue" evidence="5">
    <location>
        <position position="1"/>
    </location>
</feature>
<organism evidence="5 6">
    <name type="scientific">Apaloderma vittatum</name>
    <name type="common">Bar-tailed trogon</name>
    <dbReference type="NCBI Taxonomy" id="57397"/>
    <lineage>
        <taxon>Eukaryota</taxon>
        <taxon>Metazoa</taxon>
        <taxon>Chordata</taxon>
        <taxon>Craniata</taxon>
        <taxon>Vertebrata</taxon>
        <taxon>Euteleostomi</taxon>
        <taxon>Archelosauria</taxon>
        <taxon>Archosauria</taxon>
        <taxon>Dinosauria</taxon>
        <taxon>Saurischia</taxon>
        <taxon>Theropoda</taxon>
        <taxon>Coelurosauria</taxon>
        <taxon>Aves</taxon>
        <taxon>Neognathae</taxon>
        <taxon>Neoaves</taxon>
        <taxon>Telluraves</taxon>
        <taxon>Coraciimorphae</taxon>
        <taxon>Trogoniformes</taxon>
        <taxon>Trogonidae</taxon>
        <taxon>Apaloderma</taxon>
    </lineage>
</organism>
<feature type="non-terminal residue" evidence="5">
    <location>
        <position position="344"/>
    </location>
</feature>
<evidence type="ECO:0000256" key="2">
    <source>
        <dbReference type="PROSITE-ProRule" id="PRU00192"/>
    </source>
</evidence>
<dbReference type="InterPro" id="IPR036028">
    <property type="entry name" value="SH3-like_dom_sf"/>
</dbReference>
<dbReference type="Pfam" id="PF00564">
    <property type="entry name" value="PB1"/>
    <property type="match status" value="1"/>
</dbReference>
<gene>
    <name evidence="5" type="ORF">N311_06593</name>
</gene>
<dbReference type="PANTHER" id="PTHR15175:SF4">
    <property type="entry name" value="NADPH OXIDASE ACTIVATOR 1"/>
    <property type="match status" value="1"/>
</dbReference>
<keyword evidence="6" id="KW-1185">Reference proteome</keyword>
<evidence type="ECO:0000256" key="1">
    <source>
        <dbReference type="ARBA" id="ARBA00022443"/>
    </source>
</evidence>
<accession>A0A091PKS7</accession>
<dbReference type="InterPro" id="IPR051864">
    <property type="entry name" value="NCF2_NOXA1"/>
</dbReference>
<dbReference type="SUPFAM" id="SSF50044">
    <property type="entry name" value="SH3-domain"/>
    <property type="match status" value="2"/>
</dbReference>
<dbReference type="PANTHER" id="PTHR15175">
    <property type="entry name" value="NEUTROPHIL CYTOSOLIC FACTOR 2, NEUTROPHIL NADPH OXIDASE FACTOR 2"/>
    <property type="match status" value="1"/>
</dbReference>
<proteinExistence type="predicted"/>
<dbReference type="FunFam" id="2.30.30.40:FF:000212">
    <property type="entry name" value="NADPH oxidase activator 1"/>
    <property type="match status" value="1"/>
</dbReference>
<sequence length="344" mass="37316">RDRLDGYCRVLSRYYPEDTEKLSVNAGSLVFVLTRGADGWATAIHDGQKLRIPSSLLEPASEVDKWKISNGIPLPPAQEPPSRLHVKQKPGSLPSQGPRWARCEAVPDFLPSGGAGGGWLPSAAVAASVRAGTVPLLLFRSAGSPGGEDASANDADAQVDFTVRSVLQTRWHNSRTWLRLSSWLEELGSCSYRPGTGRPVVLQARCECTVVVRAGEVPSLPDLRALLRKRFAQQAEQGKLSYRHSDGKELGAVLGDEDLGKMWQQLTDGGLTLCCQDSDFHSGRPVLYRMLAQHSYPAQGPGDLEFSKGDVLDILSEVNKDWLEGCCNGKTGIFPKCFATQTGC</sequence>
<name>A0A091PKS7_APAVI</name>
<dbReference type="EMBL" id="KL392426">
    <property type="protein sequence ID" value="KFP92100.1"/>
    <property type="molecule type" value="Genomic_DNA"/>
</dbReference>
<dbReference type="SMART" id="SM00326">
    <property type="entry name" value="SH3"/>
    <property type="match status" value="2"/>
</dbReference>
<evidence type="ECO:0000256" key="3">
    <source>
        <dbReference type="SAM" id="MobiDB-lite"/>
    </source>
</evidence>
<feature type="region of interest" description="Disordered" evidence="3">
    <location>
        <begin position="68"/>
        <end position="98"/>
    </location>
</feature>
<protein>
    <submittedName>
        <fullName evidence="5">NADPH oxidase activator 1</fullName>
    </submittedName>
</protein>
<evidence type="ECO:0000313" key="6">
    <source>
        <dbReference type="Proteomes" id="UP000054244"/>
    </source>
</evidence>
<keyword evidence="1 2" id="KW-0728">SH3 domain</keyword>